<feature type="compositionally biased region" description="Polar residues" evidence="1">
    <location>
        <begin position="568"/>
        <end position="578"/>
    </location>
</feature>
<feature type="compositionally biased region" description="Polar residues" evidence="1">
    <location>
        <begin position="670"/>
        <end position="680"/>
    </location>
</feature>
<dbReference type="PANTHER" id="PTHR13308">
    <property type="entry name" value="NEDD4-BINDING PROTEIN 2-LIKE 1"/>
    <property type="match status" value="1"/>
</dbReference>
<dbReference type="InterPro" id="IPR026302">
    <property type="entry name" value="NEDD4-bd_p2"/>
</dbReference>
<feature type="non-terminal residue" evidence="2">
    <location>
        <position position="902"/>
    </location>
</feature>
<dbReference type="EMBL" id="KV922476">
    <property type="protein sequence ID" value="PIN99388.1"/>
    <property type="molecule type" value="Genomic_DNA"/>
</dbReference>
<dbReference type="SUPFAM" id="SSF52540">
    <property type="entry name" value="P-loop containing nucleoside triphosphate hydrolases"/>
    <property type="match status" value="1"/>
</dbReference>
<dbReference type="Gene3D" id="3.40.50.300">
    <property type="entry name" value="P-loop containing nucleotide triphosphate hydrolases"/>
    <property type="match status" value="1"/>
</dbReference>
<sequence length="902" mass="100246">MPYVERYFAPRHLDSSLEPCLKKSKLDYSEICKKTDVFIPLEAPSEKESSSGFPETGYYGSVKGQHEKPSFGKDSQIGLDNEAKRGSSRNYNSEAHFSRKESKLDYSALCNKRNSEVFIPLETRSENCSPSGFSENSYYGSDKSEYEKERDNGDLLNDFDNESKPENSALSKKRNTEEYKPLDQSPSGFSETRYYGSDKGKHDKSRVSEDFQYGFYIDKKPGPYKNDCSEPTLSGSEDSNKKQQILGLPKTDKWKNNNSEAAFSETSTAFIGPLYQPPPQVDTLSRTTNNENSKSPSFRITTVISGKAADKTKSEGGMDYEMWQFYKELHQLEAATDDHNVIQTTDNSQQHCNSHQSNAPTIQEVRDHHNQKPSSQPCKPSALIPPSYLPTPAPISPAEHSTLLPINNQVSWDRPVPIDRTNSSFVSQSLPPPCFQGPPPPTFDRSNSSFVRPSLTPSSFQGPPLPAFDGTNYFLSQSLPPPCIQGPPPPTFDRSNSSFVRQSLTPSYFQGPLPAFDRTSSSFVSQSLPPASLQGPSPPAFDRTNSSFVSKPLPPPCFQGSSPPAFDRTNSFLSQSLPPSRFQGSPPPAFDRPSSSFVSQSLPPASLQGPSPPAFDRKRNSSSFVSKPLPPPCFQGSPPPAFDRINSSFLCKSLPPPCFQGSHPPAFDRPSSSFVSQSLPPASLEGPSPPAFDRTNSFVSKPLPPPCFQGSPPHAFVGNHGPLPPRHNYPLTFPVEDDMQKSPYHENEKYDCVNDEHPGPTTQAPWHSSHVLPENRFSPQGRGFTESFTRPSFESSQHANQREDFYEQKVRHFDETSPQGGNVFHEQYPPRFRDEAKCTDSKRKLLLLRGVPGSGKSTLARILLDQSPNGIVFSTDDYFCQEKGYTYDVKLLGDAHNWNQNR</sequence>
<feature type="compositionally biased region" description="Basic and acidic residues" evidence="1">
    <location>
        <begin position="142"/>
        <end position="153"/>
    </location>
</feature>
<accession>A0A2G9P800</accession>
<feature type="region of interest" description="Disordered" evidence="1">
    <location>
        <begin position="44"/>
        <end position="102"/>
    </location>
</feature>
<protein>
    <submittedName>
        <fullName evidence="2">Uncharacterized protein</fullName>
    </submittedName>
</protein>
<dbReference type="GO" id="GO:0005634">
    <property type="term" value="C:nucleus"/>
    <property type="evidence" value="ECO:0007669"/>
    <property type="project" value="TreeGrafter"/>
</dbReference>
<dbReference type="GO" id="GO:0003714">
    <property type="term" value="F:transcription corepressor activity"/>
    <property type="evidence" value="ECO:0007669"/>
    <property type="project" value="TreeGrafter"/>
</dbReference>
<evidence type="ECO:0000313" key="3">
    <source>
        <dbReference type="Proteomes" id="UP000228934"/>
    </source>
</evidence>
<evidence type="ECO:0000256" key="1">
    <source>
        <dbReference type="SAM" id="MobiDB-lite"/>
    </source>
</evidence>
<feature type="region of interest" description="Disordered" evidence="1">
    <location>
        <begin position="124"/>
        <end position="206"/>
    </location>
</feature>
<dbReference type="Proteomes" id="UP000228934">
    <property type="component" value="Unassembled WGS sequence"/>
</dbReference>
<feature type="region of interest" description="Disordered" evidence="1">
    <location>
        <begin position="364"/>
        <end position="396"/>
    </location>
</feature>
<feature type="region of interest" description="Disordered" evidence="1">
    <location>
        <begin position="662"/>
        <end position="688"/>
    </location>
</feature>
<gene>
    <name evidence="2" type="ORF">AB205_0187870</name>
</gene>
<dbReference type="PANTHER" id="PTHR13308:SF23">
    <property type="entry name" value="NEDD4-BINDING PROTEIN 2-LIKE 2"/>
    <property type="match status" value="1"/>
</dbReference>
<evidence type="ECO:0000313" key="2">
    <source>
        <dbReference type="EMBL" id="PIN99388.1"/>
    </source>
</evidence>
<keyword evidence="3" id="KW-1185">Reference proteome</keyword>
<feature type="region of interest" description="Disordered" evidence="1">
    <location>
        <begin position="220"/>
        <end position="257"/>
    </location>
</feature>
<feature type="region of interest" description="Disordered" evidence="1">
    <location>
        <begin position="269"/>
        <end position="298"/>
    </location>
</feature>
<reference evidence="3" key="1">
    <citation type="journal article" date="2017" name="Nat. Commun.">
        <title>The North American bullfrog draft genome provides insight into hormonal regulation of long noncoding RNA.</title>
        <authorList>
            <person name="Hammond S.A."/>
            <person name="Warren R.L."/>
            <person name="Vandervalk B.P."/>
            <person name="Kucuk E."/>
            <person name="Khan H."/>
            <person name="Gibb E.A."/>
            <person name="Pandoh P."/>
            <person name="Kirk H."/>
            <person name="Zhao Y."/>
            <person name="Jones M."/>
            <person name="Mungall A.J."/>
            <person name="Coope R."/>
            <person name="Pleasance S."/>
            <person name="Moore R.A."/>
            <person name="Holt R.A."/>
            <person name="Round J.M."/>
            <person name="Ohora S."/>
            <person name="Walle B.V."/>
            <person name="Veldhoen N."/>
            <person name="Helbing C.C."/>
            <person name="Birol I."/>
        </authorList>
    </citation>
    <scope>NUCLEOTIDE SEQUENCE [LARGE SCALE GENOMIC DNA]</scope>
</reference>
<name>A0A2G9P800_AQUCT</name>
<dbReference type="GO" id="GO:0000122">
    <property type="term" value="P:negative regulation of transcription by RNA polymerase II"/>
    <property type="evidence" value="ECO:0007669"/>
    <property type="project" value="TreeGrafter"/>
</dbReference>
<feature type="region of interest" description="Disordered" evidence="1">
    <location>
        <begin position="520"/>
        <end position="546"/>
    </location>
</feature>
<feature type="compositionally biased region" description="Basic and acidic residues" evidence="1">
    <location>
        <begin position="196"/>
        <end position="206"/>
    </location>
</feature>
<feature type="region of interest" description="Disordered" evidence="1">
    <location>
        <begin position="559"/>
        <end position="630"/>
    </location>
</feature>
<feature type="compositionally biased region" description="Polar residues" evidence="1">
    <location>
        <begin position="282"/>
        <end position="298"/>
    </location>
</feature>
<proteinExistence type="predicted"/>
<organism evidence="2 3">
    <name type="scientific">Aquarana catesbeiana</name>
    <name type="common">American bullfrog</name>
    <name type="synonym">Rana catesbeiana</name>
    <dbReference type="NCBI Taxonomy" id="8400"/>
    <lineage>
        <taxon>Eukaryota</taxon>
        <taxon>Metazoa</taxon>
        <taxon>Chordata</taxon>
        <taxon>Craniata</taxon>
        <taxon>Vertebrata</taxon>
        <taxon>Euteleostomi</taxon>
        <taxon>Amphibia</taxon>
        <taxon>Batrachia</taxon>
        <taxon>Anura</taxon>
        <taxon>Neobatrachia</taxon>
        <taxon>Ranoidea</taxon>
        <taxon>Ranidae</taxon>
        <taxon>Aquarana</taxon>
    </lineage>
</organism>
<feature type="compositionally biased region" description="Polar residues" evidence="1">
    <location>
        <begin position="593"/>
        <end position="603"/>
    </location>
</feature>
<feature type="compositionally biased region" description="Polar residues" evidence="1">
    <location>
        <begin position="126"/>
        <end position="139"/>
    </location>
</feature>
<dbReference type="OrthoDB" id="3231855at2759"/>
<dbReference type="InterPro" id="IPR027417">
    <property type="entry name" value="P-loop_NTPase"/>
</dbReference>
<dbReference type="AlphaFoldDB" id="A0A2G9P800"/>
<feature type="compositionally biased region" description="Polar residues" evidence="1">
    <location>
        <begin position="520"/>
        <end position="529"/>
    </location>
</feature>